<dbReference type="RefSeq" id="WP_152579930.1">
    <property type="nucleotide sequence ID" value="NZ_QDAG01000001.1"/>
</dbReference>
<dbReference type="AlphaFoldDB" id="A0A5N6SAJ4"/>
<dbReference type="GeneID" id="78126334"/>
<dbReference type="Proteomes" id="UP000325415">
    <property type="component" value="Unassembled WGS sequence"/>
</dbReference>
<keyword evidence="2" id="KW-1185">Reference proteome</keyword>
<gene>
    <name evidence="1" type="ORF">DDE84_01270</name>
</gene>
<dbReference type="EMBL" id="QDAG01000001">
    <property type="protein sequence ID" value="KAE8130238.1"/>
    <property type="molecule type" value="Genomic_DNA"/>
</dbReference>
<protein>
    <submittedName>
        <fullName evidence="1">Uncharacterized protein</fullName>
    </submittedName>
</protein>
<comment type="caution">
    <text evidence="1">The sequence shown here is derived from an EMBL/GenBank/DDBJ whole genome shotgun (WGS) entry which is preliminary data.</text>
</comment>
<proteinExistence type="predicted"/>
<reference evidence="1 2" key="1">
    <citation type="submission" date="2018-04" db="EMBL/GenBank/DDBJ databases">
        <authorList>
            <person name="Eckel V.P."/>
            <person name="Vogel R.F."/>
        </authorList>
    </citation>
    <scope>NUCLEOTIDE SEQUENCE [LARGE SCALE GENOMIC DNA]</scope>
    <source>
        <strain evidence="2">TMW 2.1764</strain>
    </source>
</reference>
<evidence type="ECO:0000313" key="2">
    <source>
        <dbReference type="Proteomes" id="UP000325415"/>
    </source>
</evidence>
<accession>A0A5N6SAJ4</accession>
<sequence>MITATEMAARVYPYCALPADMQSADFQQRHYEANADNLRRSMLRLAFERGAAWQAGQPPTIEPTGDEIGAAAKLLYATKAWSRLKEKQKPWESTTQKIRDRYLMNARSVLQTARKAGMEES</sequence>
<organism evidence="1 2">
    <name type="scientific">Bifidobacterium tibiigranuli</name>
    <dbReference type="NCBI Taxonomy" id="2172043"/>
    <lineage>
        <taxon>Bacteria</taxon>
        <taxon>Bacillati</taxon>
        <taxon>Actinomycetota</taxon>
        <taxon>Actinomycetes</taxon>
        <taxon>Bifidobacteriales</taxon>
        <taxon>Bifidobacteriaceae</taxon>
        <taxon>Bifidobacterium</taxon>
    </lineage>
</organism>
<name>A0A5N6SAJ4_9BIFI</name>
<evidence type="ECO:0000313" key="1">
    <source>
        <dbReference type="EMBL" id="KAE8130238.1"/>
    </source>
</evidence>